<feature type="transmembrane region" description="Helical" evidence="6">
    <location>
        <begin position="241"/>
        <end position="262"/>
    </location>
</feature>
<evidence type="ECO:0000256" key="3">
    <source>
        <dbReference type="ARBA" id="ARBA00022692"/>
    </source>
</evidence>
<feature type="domain" description="EamA" evidence="7">
    <location>
        <begin position="6"/>
        <end position="139"/>
    </location>
</feature>
<dbReference type="RefSeq" id="WP_115214777.1">
    <property type="nucleotide sequence ID" value="NZ_QKWJ01000054.1"/>
</dbReference>
<feature type="transmembrane region" description="Helical" evidence="6">
    <location>
        <begin position="123"/>
        <end position="145"/>
    </location>
</feature>
<feature type="transmembrane region" description="Helical" evidence="6">
    <location>
        <begin position="182"/>
        <end position="201"/>
    </location>
</feature>
<evidence type="ECO:0000256" key="5">
    <source>
        <dbReference type="ARBA" id="ARBA00023136"/>
    </source>
</evidence>
<feature type="transmembrane region" description="Helical" evidence="6">
    <location>
        <begin position="268"/>
        <end position="291"/>
    </location>
</feature>
<comment type="subcellular location">
    <subcellularLocation>
        <location evidence="1">Cell membrane</location>
        <topology evidence="1">Multi-pass membrane protein</topology>
    </subcellularLocation>
</comment>
<sequence length="309" mass="33638">MSLDRRGIFLLVVLTLAWGINWPIMKVGVAHFPALGFRLLCMGGGLVALGLALWLRGDTLAVPRREWGTVVRLAIPNMVIWHLFAICAVKMLSSGRAAILGYTMPIWAVVWGLVFFRERISAWAWIGIGCALAGTVLLLSGEFAALTGSPAGTLLMLLAAAGWGFGTQLMKRTQTDVPIGAMTFWMLAVTLPFLALGSLLLEHGWRMPTAIEWAAIAYNAVVVFAFCHLLWFRLARSLPPVVSSLSIMFIPVVGVFSGMWLLGEQPHWQDYAAIVLMFLALSSVMLAPLLWRRLRGAPGGSPGRARPGS</sequence>
<dbReference type="EMBL" id="QKWJ01000054">
    <property type="protein sequence ID" value="RDK06793.1"/>
    <property type="molecule type" value="Genomic_DNA"/>
</dbReference>
<dbReference type="InterPro" id="IPR050638">
    <property type="entry name" value="AA-Vitamin_Transporters"/>
</dbReference>
<name>A0A370NML6_9BURK</name>
<proteinExistence type="predicted"/>
<evidence type="ECO:0000313" key="8">
    <source>
        <dbReference type="EMBL" id="RDK06793.1"/>
    </source>
</evidence>
<gene>
    <name evidence="8" type="ORF">DN412_29325</name>
</gene>
<dbReference type="AlphaFoldDB" id="A0A370NML6"/>
<comment type="caution">
    <text evidence="8">The sequence shown here is derived from an EMBL/GenBank/DDBJ whole genome shotgun (WGS) entry which is preliminary data.</text>
</comment>
<keyword evidence="9" id="KW-1185">Reference proteome</keyword>
<dbReference type="GO" id="GO:0005886">
    <property type="term" value="C:plasma membrane"/>
    <property type="evidence" value="ECO:0007669"/>
    <property type="project" value="UniProtKB-SubCell"/>
</dbReference>
<evidence type="ECO:0000313" key="9">
    <source>
        <dbReference type="Proteomes" id="UP000255165"/>
    </source>
</evidence>
<organism evidence="8 9">
    <name type="scientific">Cupriavidus lacunae</name>
    <dbReference type="NCBI Taxonomy" id="2666307"/>
    <lineage>
        <taxon>Bacteria</taxon>
        <taxon>Pseudomonadati</taxon>
        <taxon>Pseudomonadota</taxon>
        <taxon>Betaproteobacteria</taxon>
        <taxon>Burkholderiales</taxon>
        <taxon>Burkholderiaceae</taxon>
        <taxon>Cupriavidus</taxon>
    </lineage>
</organism>
<dbReference type="SUPFAM" id="SSF103481">
    <property type="entry name" value="Multidrug resistance efflux transporter EmrE"/>
    <property type="match status" value="2"/>
</dbReference>
<dbReference type="InterPro" id="IPR037185">
    <property type="entry name" value="EmrE-like"/>
</dbReference>
<feature type="transmembrane region" description="Helical" evidence="6">
    <location>
        <begin position="97"/>
        <end position="116"/>
    </location>
</feature>
<reference evidence="9" key="1">
    <citation type="submission" date="2018-06" db="EMBL/GenBank/DDBJ databases">
        <authorList>
            <person name="Feng T."/>
            <person name="Jeon C.O."/>
        </authorList>
    </citation>
    <scope>NUCLEOTIDE SEQUENCE [LARGE SCALE GENOMIC DNA]</scope>
    <source>
        <strain evidence="9">S23</strain>
    </source>
</reference>
<dbReference type="PANTHER" id="PTHR32322">
    <property type="entry name" value="INNER MEMBRANE TRANSPORTER"/>
    <property type="match status" value="1"/>
</dbReference>
<protein>
    <submittedName>
        <fullName evidence="8">EamA family transporter</fullName>
    </submittedName>
</protein>
<evidence type="ECO:0000256" key="2">
    <source>
        <dbReference type="ARBA" id="ARBA00022475"/>
    </source>
</evidence>
<evidence type="ECO:0000256" key="4">
    <source>
        <dbReference type="ARBA" id="ARBA00022989"/>
    </source>
</evidence>
<feature type="transmembrane region" description="Helical" evidence="6">
    <location>
        <begin position="151"/>
        <end position="170"/>
    </location>
</feature>
<keyword evidence="4 6" id="KW-1133">Transmembrane helix</keyword>
<evidence type="ECO:0000256" key="1">
    <source>
        <dbReference type="ARBA" id="ARBA00004651"/>
    </source>
</evidence>
<dbReference type="Proteomes" id="UP000255165">
    <property type="component" value="Unassembled WGS sequence"/>
</dbReference>
<feature type="transmembrane region" description="Helical" evidence="6">
    <location>
        <begin position="35"/>
        <end position="55"/>
    </location>
</feature>
<accession>A0A370NML6</accession>
<feature type="domain" description="EamA" evidence="7">
    <location>
        <begin position="152"/>
        <end position="282"/>
    </location>
</feature>
<keyword evidence="3 6" id="KW-0812">Transmembrane</keyword>
<keyword evidence="2" id="KW-1003">Cell membrane</keyword>
<keyword evidence="5 6" id="KW-0472">Membrane</keyword>
<feature type="transmembrane region" description="Helical" evidence="6">
    <location>
        <begin position="67"/>
        <end position="91"/>
    </location>
</feature>
<evidence type="ECO:0000256" key="6">
    <source>
        <dbReference type="SAM" id="Phobius"/>
    </source>
</evidence>
<feature type="transmembrane region" description="Helical" evidence="6">
    <location>
        <begin position="213"/>
        <end position="234"/>
    </location>
</feature>
<dbReference type="PANTHER" id="PTHR32322:SF18">
    <property type="entry name" value="S-ADENOSYLMETHIONINE_S-ADENOSYLHOMOCYSTEINE TRANSPORTER"/>
    <property type="match status" value="1"/>
</dbReference>
<dbReference type="Pfam" id="PF00892">
    <property type="entry name" value="EamA"/>
    <property type="match status" value="2"/>
</dbReference>
<evidence type="ECO:0000259" key="7">
    <source>
        <dbReference type="Pfam" id="PF00892"/>
    </source>
</evidence>
<dbReference type="InterPro" id="IPR000620">
    <property type="entry name" value="EamA_dom"/>
</dbReference>